<feature type="transmembrane region" description="Helical" evidence="1">
    <location>
        <begin position="275"/>
        <end position="297"/>
    </location>
</feature>
<feature type="transmembrane region" description="Helical" evidence="1">
    <location>
        <begin position="240"/>
        <end position="263"/>
    </location>
</feature>
<gene>
    <name evidence="3" type="ORF">UY82_C0020G0004</name>
</gene>
<sequence>MHCASCEIVIEDELKKLTGIISASVSHARGEAVLDCDEGARIAPADLTRACVPHGYTFHATETLKNASTNTAGELPVWIRLGGVAVILLALFMILDRMGFFRFSPSVDNPSGFAGVFAVGLIAAVSSCAAIVGGLLVAVSVKYAQRHPNANRAHKLRPHLLFNTGRLVGFAAFGAALGWIGQGISLSPGVNGFLVLVLGIVLVGFGVNLMRILPKNLPVPKPPKSLARLIHRFTESEHPAVPFFLGAATFFLPCGFTQAMQLYALSLGDPLQSAAVMSVFALGTLPALLGIGAFTSVAKGRTLTRFGQIAGAFILVLGIANFQNGAALLDWRLPSPTLKTAPAVLAPVPQNGRQTIAMNVTSYGTYEPAAFTVVENIPVVWNITGADFMGCASTLVLPAFGVSAYLRPGPNTVTFTPTRIGRYTFSCSMGMVRGTMNVIPNTN</sequence>
<feature type="transmembrane region" description="Helical" evidence="1">
    <location>
        <begin position="309"/>
        <end position="329"/>
    </location>
</feature>
<dbReference type="Gene3D" id="2.60.40.420">
    <property type="entry name" value="Cupredoxins - blue copper proteins"/>
    <property type="match status" value="1"/>
</dbReference>
<evidence type="ECO:0000313" key="4">
    <source>
        <dbReference type="Proteomes" id="UP000033865"/>
    </source>
</evidence>
<dbReference type="PANTHER" id="PTHR42208">
    <property type="entry name" value="HEAVY METAL TRANSPORTER-RELATED"/>
    <property type="match status" value="1"/>
</dbReference>
<dbReference type="InterPro" id="IPR036163">
    <property type="entry name" value="HMA_dom_sf"/>
</dbReference>
<accession>A0A0G1XZD8</accession>
<feature type="transmembrane region" description="Helical" evidence="1">
    <location>
        <begin position="77"/>
        <end position="95"/>
    </location>
</feature>
<dbReference type="CDD" id="cd00371">
    <property type="entry name" value="HMA"/>
    <property type="match status" value="1"/>
</dbReference>
<feature type="domain" description="HMA" evidence="2">
    <location>
        <begin position="1"/>
        <end position="59"/>
    </location>
</feature>
<protein>
    <submittedName>
        <fullName evidence="3">Heavy metal transport/detoxification protein</fullName>
    </submittedName>
</protein>
<keyword evidence="1" id="KW-0812">Transmembrane</keyword>
<keyword evidence="1" id="KW-0472">Membrane</keyword>
<keyword evidence="1" id="KW-1133">Transmembrane helix</keyword>
<dbReference type="Pfam" id="PF13386">
    <property type="entry name" value="DsbD_2"/>
    <property type="match status" value="1"/>
</dbReference>
<feature type="transmembrane region" description="Helical" evidence="1">
    <location>
        <begin position="193"/>
        <end position="213"/>
    </location>
</feature>
<feature type="transmembrane region" description="Helical" evidence="1">
    <location>
        <begin position="115"/>
        <end position="139"/>
    </location>
</feature>
<dbReference type="InterPro" id="IPR006121">
    <property type="entry name" value="HMA_dom"/>
</dbReference>
<proteinExistence type="predicted"/>
<dbReference type="PROSITE" id="PS50846">
    <property type="entry name" value="HMA_2"/>
    <property type="match status" value="1"/>
</dbReference>
<dbReference type="Gene3D" id="3.30.70.100">
    <property type="match status" value="1"/>
</dbReference>
<dbReference type="Proteomes" id="UP000033865">
    <property type="component" value="Unassembled WGS sequence"/>
</dbReference>
<comment type="caution">
    <text evidence="3">The sequence shown here is derived from an EMBL/GenBank/DDBJ whole genome shotgun (WGS) entry which is preliminary data.</text>
</comment>
<evidence type="ECO:0000313" key="3">
    <source>
        <dbReference type="EMBL" id="KKW36543.1"/>
    </source>
</evidence>
<dbReference type="PANTHER" id="PTHR42208:SF1">
    <property type="entry name" value="HEAVY METAL TRANSPORTER"/>
    <property type="match status" value="1"/>
</dbReference>
<evidence type="ECO:0000256" key="1">
    <source>
        <dbReference type="SAM" id="Phobius"/>
    </source>
</evidence>
<reference evidence="3 4" key="1">
    <citation type="journal article" date="2015" name="Nature">
        <title>rRNA introns, odd ribosomes, and small enigmatic genomes across a large radiation of phyla.</title>
        <authorList>
            <person name="Brown C.T."/>
            <person name="Hug L.A."/>
            <person name="Thomas B.C."/>
            <person name="Sharon I."/>
            <person name="Castelle C.J."/>
            <person name="Singh A."/>
            <person name="Wilkins M.J."/>
            <person name="Williams K.H."/>
            <person name="Banfield J.F."/>
        </authorList>
    </citation>
    <scope>NUCLEOTIDE SEQUENCE [LARGE SCALE GENOMIC DNA]</scope>
</reference>
<name>A0A0G1XZD8_9BACT</name>
<organism evidence="3 4">
    <name type="scientific">Candidatus Uhrbacteria bacterium GW2011_GWC2_53_7</name>
    <dbReference type="NCBI Taxonomy" id="1618986"/>
    <lineage>
        <taxon>Bacteria</taxon>
        <taxon>Candidatus Uhriibacteriota</taxon>
    </lineage>
</organism>
<dbReference type="AlphaFoldDB" id="A0A0G1XZD8"/>
<feature type="transmembrane region" description="Helical" evidence="1">
    <location>
        <begin position="160"/>
        <end position="181"/>
    </location>
</feature>
<dbReference type="InterPro" id="IPR008972">
    <property type="entry name" value="Cupredoxin"/>
</dbReference>
<dbReference type="Pfam" id="PF00403">
    <property type="entry name" value="HMA"/>
    <property type="match status" value="1"/>
</dbReference>
<dbReference type="EMBL" id="LCRN01000020">
    <property type="protein sequence ID" value="KKW36543.1"/>
    <property type="molecule type" value="Genomic_DNA"/>
</dbReference>
<evidence type="ECO:0000259" key="2">
    <source>
        <dbReference type="PROSITE" id="PS50846"/>
    </source>
</evidence>
<dbReference type="InterPro" id="IPR039447">
    <property type="entry name" value="UreH-like_TM_dom"/>
</dbReference>
<dbReference type="SUPFAM" id="SSF55008">
    <property type="entry name" value="HMA, heavy metal-associated domain"/>
    <property type="match status" value="1"/>
</dbReference>
<dbReference type="GO" id="GO:0046872">
    <property type="term" value="F:metal ion binding"/>
    <property type="evidence" value="ECO:0007669"/>
    <property type="project" value="InterPro"/>
</dbReference>
<dbReference type="SUPFAM" id="SSF49503">
    <property type="entry name" value="Cupredoxins"/>
    <property type="match status" value="1"/>
</dbReference>